<proteinExistence type="inferred from homology"/>
<dbReference type="InterPro" id="IPR005653">
    <property type="entry name" value="OstA-like_N"/>
</dbReference>
<keyword evidence="1 4" id="KW-0813">Transport</keyword>
<sequence length="182" mass="19492" precursor="true">MKHLKPLRLSSSGLFALLLAVSGAAYALQSDSKASITIDANKMTYSEKNSINVFSGNVLLTRGSLIIRGDKLTLTQRPDGTQFAKVEGSPAKFRQQRDSGNSDVLMINGSGNTIEFDGKTATVTFSGKANIQKTTNGDLTEEISGSKIVYEQNTEFLSVTGSTADNGSNTPRVQAVIKPRKE</sequence>
<feature type="signal peptide" evidence="4">
    <location>
        <begin position="1"/>
        <end position="27"/>
    </location>
</feature>
<dbReference type="InterPro" id="IPR014340">
    <property type="entry name" value="LptA"/>
</dbReference>
<name>A0ABQ5YWU5_9BURK</name>
<keyword evidence="2 4" id="KW-0732">Signal</keyword>
<feature type="domain" description="Organic solvent tolerance-like N-terminal" evidence="5">
    <location>
        <begin position="37"/>
        <end position="155"/>
    </location>
</feature>
<dbReference type="Pfam" id="PF03968">
    <property type="entry name" value="LptD_N"/>
    <property type="match status" value="1"/>
</dbReference>
<dbReference type="HAMAP" id="MF_01914">
    <property type="entry name" value="LPS_assembly_LptA"/>
    <property type="match status" value="1"/>
</dbReference>
<comment type="subcellular location">
    <subcellularLocation>
        <location evidence="4">Periplasm</location>
    </subcellularLocation>
</comment>
<evidence type="ECO:0000313" key="6">
    <source>
        <dbReference type="EMBL" id="GLR27388.1"/>
    </source>
</evidence>
<evidence type="ECO:0000256" key="3">
    <source>
        <dbReference type="ARBA" id="ARBA00022764"/>
    </source>
</evidence>
<dbReference type="PANTHER" id="PTHR36504">
    <property type="entry name" value="LIPOPOLYSACCHARIDE EXPORT SYSTEM PROTEIN LPTA"/>
    <property type="match status" value="1"/>
</dbReference>
<evidence type="ECO:0000256" key="2">
    <source>
        <dbReference type="ARBA" id="ARBA00022729"/>
    </source>
</evidence>
<reference evidence="7" key="1">
    <citation type="journal article" date="2019" name="Int. J. Syst. Evol. Microbiol.">
        <title>The Global Catalogue of Microorganisms (GCM) 10K type strain sequencing project: providing services to taxonomists for standard genome sequencing and annotation.</title>
        <authorList>
            <consortium name="The Broad Institute Genomics Platform"/>
            <consortium name="The Broad Institute Genome Sequencing Center for Infectious Disease"/>
            <person name="Wu L."/>
            <person name="Ma J."/>
        </authorList>
    </citation>
    <scope>NUCLEOTIDE SEQUENCE [LARGE SCALE GENOMIC DNA]</scope>
    <source>
        <strain evidence="7">NBRC 105857</strain>
    </source>
</reference>
<evidence type="ECO:0000256" key="4">
    <source>
        <dbReference type="HAMAP-Rule" id="MF_01914"/>
    </source>
</evidence>
<comment type="function">
    <text evidence="4">Involved in the assembly of lipopolysaccharide (LPS). Required for the translocation of LPS from the inner membrane to the outer membrane.</text>
</comment>
<dbReference type="Gene3D" id="2.60.450.10">
    <property type="entry name" value="Lipopolysaccharide (LPS) transport protein A like domain"/>
    <property type="match status" value="1"/>
</dbReference>
<comment type="caution">
    <text evidence="6">The sequence shown here is derived from an EMBL/GenBank/DDBJ whole genome shotgun (WGS) entry which is preliminary data.</text>
</comment>
<dbReference type="InterPro" id="IPR052037">
    <property type="entry name" value="LPS_export_LptA"/>
</dbReference>
<keyword evidence="3 4" id="KW-0574">Periplasm</keyword>
<evidence type="ECO:0000313" key="7">
    <source>
        <dbReference type="Proteomes" id="UP001156664"/>
    </source>
</evidence>
<organism evidence="6 7">
    <name type="scientific">Limnobacter litoralis</name>
    <dbReference type="NCBI Taxonomy" id="481366"/>
    <lineage>
        <taxon>Bacteria</taxon>
        <taxon>Pseudomonadati</taxon>
        <taxon>Pseudomonadota</taxon>
        <taxon>Betaproteobacteria</taxon>
        <taxon>Burkholderiales</taxon>
        <taxon>Burkholderiaceae</taxon>
        <taxon>Limnobacter</taxon>
    </lineage>
</organism>
<dbReference type="RefSeq" id="WP_284282147.1">
    <property type="nucleotide sequence ID" value="NZ_BSOJ01000030.1"/>
</dbReference>
<protein>
    <recommendedName>
        <fullName evidence="4">Lipopolysaccharide export system protein LptA</fullName>
    </recommendedName>
</protein>
<dbReference type="PANTHER" id="PTHR36504:SF1">
    <property type="entry name" value="LIPOPOLYSACCHARIDE EXPORT SYSTEM PROTEIN LPTA"/>
    <property type="match status" value="1"/>
</dbReference>
<comment type="similarity">
    <text evidence="4">Belongs to the LptA family.</text>
</comment>
<dbReference type="Proteomes" id="UP001156664">
    <property type="component" value="Unassembled WGS sequence"/>
</dbReference>
<comment type="subunit">
    <text evidence="4">Component of the lipopolysaccharide transport and assembly complex.</text>
</comment>
<keyword evidence="7" id="KW-1185">Reference proteome</keyword>
<feature type="chain" id="PRO_5044902367" description="Lipopolysaccharide export system protein LptA" evidence="4">
    <location>
        <begin position="28"/>
        <end position="182"/>
    </location>
</feature>
<evidence type="ECO:0000259" key="5">
    <source>
        <dbReference type="Pfam" id="PF03968"/>
    </source>
</evidence>
<evidence type="ECO:0000256" key="1">
    <source>
        <dbReference type="ARBA" id="ARBA00022448"/>
    </source>
</evidence>
<gene>
    <name evidence="4 6" type="primary">lptA</name>
    <name evidence="6" type="ORF">GCM10007875_24790</name>
</gene>
<dbReference type="NCBIfam" id="TIGR03002">
    <property type="entry name" value="outer_YhbN_LptA"/>
    <property type="match status" value="1"/>
</dbReference>
<dbReference type="EMBL" id="BSOJ01000030">
    <property type="protein sequence ID" value="GLR27388.1"/>
    <property type="molecule type" value="Genomic_DNA"/>
</dbReference>
<accession>A0ABQ5YWU5</accession>